<feature type="compositionally biased region" description="Basic and acidic residues" evidence="1">
    <location>
        <begin position="531"/>
        <end position="541"/>
    </location>
</feature>
<comment type="caution">
    <text evidence="4">The sequence shown here is derived from an EMBL/GenBank/DDBJ whole genome shotgun (WGS) entry which is preliminary data.</text>
</comment>
<dbReference type="InterPro" id="IPR027417">
    <property type="entry name" value="P-loop_NTPase"/>
</dbReference>
<evidence type="ECO:0000256" key="1">
    <source>
        <dbReference type="SAM" id="MobiDB-lite"/>
    </source>
</evidence>
<feature type="region of interest" description="Disordered" evidence="1">
    <location>
        <begin position="531"/>
        <end position="601"/>
    </location>
</feature>
<dbReference type="InterPro" id="IPR011600">
    <property type="entry name" value="Pept_C14_caspase"/>
</dbReference>
<reference evidence="4" key="1">
    <citation type="submission" date="2022-10" db="EMBL/GenBank/DDBJ databases">
        <authorList>
            <person name="Chen Y."/>
            <person name="Dougan E. K."/>
            <person name="Chan C."/>
            <person name="Rhodes N."/>
            <person name="Thang M."/>
        </authorList>
    </citation>
    <scope>NUCLEOTIDE SEQUENCE</scope>
</reference>
<evidence type="ECO:0008006" key="7">
    <source>
        <dbReference type="Google" id="ProtNLM"/>
    </source>
</evidence>
<feature type="domain" description="Peptidase C14 caspase" evidence="2">
    <location>
        <begin position="33"/>
        <end position="239"/>
    </location>
</feature>
<evidence type="ECO:0000313" key="6">
    <source>
        <dbReference type="Proteomes" id="UP001152797"/>
    </source>
</evidence>
<dbReference type="OrthoDB" id="409916at2759"/>
<dbReference type="PANTHER" id="PTHR47691:SF3">
    <property type="entry name" value="HTH-TYPE TRANSCRIPTIONAL REGULATOR RV0890C-RELATED"/>
    <property type="match status" value="1"/>
</dbReference>
<accession>A0A9P1GKR4</accession>
<evidence type="ECO:0000313" key="5">
    <source>
        <dbReference type="EMBL" id="CAL1167307.1"/>
    </source>
</evidence>
<keyword evidence="6" id="KW-1185">Reference proteome</keyword>
<dbReference type="EMBL" id="CAMXCT020006101">
    <property type="protein sequence ID" value="CAL1167307.1"/>
    <property type="molecule type" value="Genomic_DNA"/>
</dbReference>
<dbReference type="PANTHER" id="PTHR47691">
    <property type="entry name" value="REGULATOR-RELATED"/>
    <property type="match status" value="1"/>
</dbReference>
<name>A0A9P1GKR4_9DINO</name>
<dbReference type="SUPFAM" id="SSF52540">
    <property type="entry name" value="P-loop containing nucleoside triphosphate hydrolases"/>
    <property type="match status" value="1"/>
</dbReference>
<sequence>MTEFRRKVMFGIAVQDYSSMNDAQQELGNSIQDGWERLQNPGNDCDAVCQCFKDAGYGVIEGHKHDIQRSQDFRTHVKEPLWKAVSPTTELIAGYVALHGSEDKDGDLSLWWGSCMGPSDNTTGEKGMKLKDLLNMLLELPSAEDASVYLFLDMCRSKTSTLVAESQAGHVARLRKQFQRTITLVFACASGQQVEDGQGAPNSPFATNLIYLLGKPVEYSIDELYRQLHTAVSSHTKIESKGLRSQQVTLTRMAPEHHKLSMESPESLVRSNKHAILAGVPPANESFTGRLDELDRVKAKFNSAGECAIVQTRAITGLGGVGKTQLAKAFAHRRQAEYDVILWVDAERDVATSFRESASVLVELGPELTPAQVKAKLEDFLQGKKWLIVFDNVEHENDIRRFRPNGGGHVLITSRYQFWDARTSLELGKLARIDSTLLLFRNIFREGDLVTARCEAQKYHDWCQLDRMEREPNPPTSVPPNIQDCWDLANLLDDFPLALVQASGAIWFFHFSIGDYCEKYKREYDRLQKEEDNLTERDKASPKPNAILTPAPCSGSLQQRHFAAASSKPRSGTDNHHFNSMQQHQQGAAAEEAKEEAKDGYSRSVHATLTIILAKLSEEPERVLRAVSWLDAAVIP</sequence>
<dbReference type="GO" id="GO:0004197">
    <property type="term" value="F:cysteine-type endopeptidase activity"/>
    <property type="evidence" value="ECO:0007669"/>
    <property type="project" value="InterPro"/>
</dbReference>
<feature type="compositionally biased region" description="Basic and acidic residues" evidence="1">
    <location>
        <begin position="591"/>
        <end position="601"/>
    </location>
</feature>
<dbReference type="InterPro" id="IPR002182">
    <property type="entry name" value="NB-ARC"/>
</dbReference>
<reference evidence="5" key="2">
    <citation type="submission" date="2024-04" db="EMBL/GenBank/DDBJ databases">
        <authorList>
            <person name="Chen Y."/>
            <person name="Shah S."/>
            <person name="Dougan E. K."/>
            <person name="Thang M."/>
            <person name="Chan C."/>
        </authorList>
    </citation>
    <scope>NUCLEOTIDE SEQUENCE [LARGE SCALE GENOMIC DNA]</scope>
</reference>
<dbReference type="GO" id="GO:0006508">
    <property type="term" value="P:proteolysis"/>
    <property type="evidence" value="ECO:0007669"/>
    <property type="project" value="InterPro"/>
</dbReference>
<gene>
    <name evidence="4" type="ORF">C1SCF055_LOCUS38870</name>
</gene>
<dbReference type="Gene3D" id="3.40.50.300">
    <property type="entry name" value="P-loop containing nucleotide triphosphate hydrolases"/>
    <property type="match status" value="1"/>
</dbReference>
<proteinExistence type="predicted"/>
<dbReference type="EMBL" id="CAMXCT010006101">
    <property type="protein sequence ID" value="CAI4013932.1"/>
    <property type="molecule type" value="Genomic_DNA"/>
</dbReference>
<evidence type="ECO:0000259" key="2">
    <source>
        <dbReference type="Pfam" id="PF00656"/>
    </source>
</evidence>
<evidence type="ECO:0000259" key="3">
    <source>
        <dbReference type="Pfam" id="PF00931"/>
    </source>
</evidence>
<dbReference type="Pfam" id="PF00656">
    <property type="entry name" value="Peptidase_C14"/>
    <property type="match status" value="1"/>
</dbReference>
<dbReference type="InterPro" id="IPR029030">
    <property type="entry name" value="Caspase-like_dom_sf"/>
</dbReference>
<dbReference type="SUPFAM" id="SSF52129">
    <property type="entry name" value="Caspase-like"/>
    <property type="match status" value="1"/>
</dbReference>
<dbReference type="Gene3D" id="3.40.50.1460">
    <property type="match status" value="1"/>
</dbReference>
<evidence type="ECO:0000313" key="4">
    <source>
        <dbReference type="EMBL" id="CAI4013932.1"/>
    </source>
</evidence>
<protein>
    <recommendedName>
        <fullName evidence="7">NB-ARC domain-containing protein</fullName>
    </recommendedName>
</protein>
<organism evidence="4">
    <name type="scientific">Cladocopium goreaui</name>
    <dbReference type="NCBI Taxonomy" id="2562237"/>
    <lineage>
        <taxon>Eukaryota</taxon>
        <taxon>Sar</taxon>
        <taxon>Alveolata</taxon>
        <taxon>Dinophyceae</taxon>
        <taxon>Suessiales</taxon>
        <taxon>Symbiodiniaceae</taxon>
        <taxon>Cladocopium</taxon>
    </lineage>
</organism>
<dbReference type="Pfam" id="PF00931">
    <property type="entry name" value="NB-ARC"/>
    <property type="match status" value="1"/>
</dbReference>
<dbReference type="AlphaFoldDB" id="A0A9P1GKR4"/>
<feature type="domain" description="NB-ARC" evidence="3">
    <location>
        <begin position="293"/>
        <end position="415"/>
    </location>
</feature>
<dbReference type="Proteomes" id="UP001152797">
    <property type="component" value="Unassembled WGS sequence"/>
</dbReference>
<dbReference type="EMBL" id="CAMXCT030006101">
    <property type="protein sequence ID" value="CAL4801244.1"/>
    <property type="molecule type" value="Genomic_DNA"/>
</dbReference>
<dbReference type="GO" id="GO:0043531">
    <property type="term" value="F:ADP binding"/>
    <property type="evidence" value="ECO:0007669"/>
    <property type="project" value="InterPro"/>
</dbReference>